<reference evidence="9" key="1">
    <citation type="submission" date="2010-04" db="EMBL/GenBank/DDBJ databases">
        <title>Complete genome sequence of Nitrosococcus halophilus Nc4, a salt-adapted, aerobic obligate ammonia-oxidizing sulfur purple bacterium.</title>
        <authorList>
            <consortium name="US DOE Joint Genome Institute"/>
            <person name="Campbell M.A."/>
            <person name="Malfatti S.A."/>
            <person name="Chain P.S.G."/>
            <person name="Heidelberg J.F."/>
            <person name="Ward B.B."/>
            <person name="Klotz M.G."/>
        </authorList>
    </citation>
    <scope>NUCLEOTIDE SEQUENCE [LARGE SCALE GENOMIC DNA]</scope>
    <source>
        <strain evidence="9">Nc4</strain>
    </source>
</reference>
<dbReference type="RefSeq" id="WP_013033754.1">
    <property type="nucleotide sequence ID" value="NC_013960.1"/>
</dbReference>
<dbReference type="PANTHER" id="PTHR38007">
    <property type="entry name" value="CRISPR SYSTEM CMS PROTEIN CSM5"/>
    <property type="match status" value="1"/>
</dbReference>
<accession>D5BXY8</accession>
<keyword evidence="4" id="KW-0694">RNA-binding</keyword>
<evidence type="ECO:0000313" key="9">
    <source>
        <dbReference type="Proteomes" id="UP000001844"/>
    </source>
</evidence>
<evidence type="ECO:0000256" key="6">
    <source>
        <dbReference type="ARBA" id="ARBA00031720"/>
    </source>
</evidence>
<dbReference type="Proteomes" id="UP000001844">
    <property type="component" value="Chromosome"/>
</dbReference>
<dbReference type="InterPro" id="IPR010173">
    <property type="entry name" value="CRISPR-assoc_Csm5"/>
</dbReference>
<dbReference type="InterPro" id="IPR005537">
    <property type="entry name" value="RAMP_III_fam"/>
</dbReference>
<evidence type="ECO:0000256" key="4">
    <source>
        <dbReference type="ARBA" id="ARBA00022884"/>
    </source>
</evidence>
<dbReference type="EMBL" id="CP001798">
    <property type="protein sequence ID" value="ADE15899.1"/>
    <property type="molecule type" value="Genomic_DNA"/>
</dbReference>
<evidence type="ECO:0000256" key="3">
    <source>
        <dbReference type="ARBA" id="ARBA00016113"/>
    </source>
</evidence>
<dbReference type="STRING" id="472759.Nhal_2834"/>
<protein>
    <recommendedName>
        <fullName evidence="3">CRISPR system Cms protein Csm5</fullName>
    </recommendedName>
    <alternativeName>
        <fullName evidence="6">CRISPR type III A-associated protein Csm5</fullName>
    </alternativeName>
</protein>
<evidence type="ECO:0000256" key="2">
    <source>
        <dbReference type="ARBA" id="ARBA00006680"/>
    </source>
</evidence>
<keyword evidence="5" id="KW-0051">Antiviral defense</keyword>
<organism evidence="8 9">
    <name type="scientific">Nitrosococcus halophilus (strain Nc4)</name>
    <dbReference type="NCBI Taxonomy" id="472759"/>
    <lineage>
        <taxon>Bacteria</taxon>
        <taxon>Pseudomonadati</taxon>
        <taxon>Pseudomonadota</taxon>
        <taxon>Gammaproteobacteria</taxon>
        <taxon>Chromatiales</taxon>
        <taxon>Chromatiaceae</taxon>
        <taxon>Nitrosococcus</taxon>
    </lineage>
</organism>
<dbReference type="OrthoDB" id="24360at2"/>
<feature type="domain" description="CRISPR type III-associated protein" evidence="7">
    <location>
        <begin position="10"/>
        <end position="191"/>
    </location>
</feature>
<dbReference type="GO" id="GO:0051607">
    <property type="term" value="P:defense response to virus"/>
    <property type="evidence" value="ECO:0007669"/>
    <property type="project" value="UniProtKB-KW"/>
</dbReference>
<dbReference type="NCBIfam" id="TIGR01899">
    <property type="entry name" value="cas_TM1807_csm5"/>
    <property type="match status" value="1"/>
</dbReference>
<dbReference type="Pfam" id="PF03787">
    <property type="entry name" value="RAMPs"/>
    <property type="match status" value="1"/>
</dbReference>
<dbReference type="HOGENOM" id="CLU_603923_0_0_6"/>
<evidence type="ECO:0000256" key="5">
    <source>
        <dbReference type="ARBA" id="ARBA00023118"/>
    </source>
</evidence>
<gene>
    <name evidence="8" type="ordered locus">Nhal_2834</name>
</gene>
<evidence type="ECO:0000313" key="8">
    <source>
        <dbReference type="EMBL" id="ADE15899.1"/>
    </source>
</evidence>
<evidence type="ECO:0000259" key="7">
    <source>
        <dbReference type="Pfam" id="PF03787"/>
    </source>
</evidence>
<comment type="function">
    <text evidence="1">This subunit might be involved in maturation of a crRNA intermediate to its mature form.</text>
</comment>
<dbReference type="eggNOG" id="COG1332">
    <property type="taxonomic scope" value="Bacteria"/>
</dbReference>
<dbReference type="KEGG" id="nhl:Nhal_2834"/>
<comment type="similarity">
    <text evidence="2">Belongs to the CRISPR-associated Csm5 family.</text>
</comment>
<dbReference type="GO" id="GO:0003723">
    <property type="term" value="F:RNA binding"/>
    <property type="evidence" value="ECO:0007669"/>
    <property type="project" value="UniProtKB-KW"/>
</dbReference>
<evidence type="ECO:0000256" key="1">
    <source>
        <dbReference type="ARBA" id="ARBA00003088"/>
    </source>
</evidence>
<dbReference type="PANTHER" id="PTHR38007:SF1">
    <property type="entry name" value="CRISPR SYSTEM CMS PROTEIN CSM5"/>
    <property type="match status" value="1"/>
</dbReference>
<keyword evidence="9" id="KW-1185">Reference proteome</keyword>
<sequence>MATFTFRAQPLTPIHIGTGEKIAPEEYVLDGNRLVRFSTAAVLQNMSPPQKRDLQRLLDNNQFTKAQAVIRHACDPARHSLSSCGVGAKSYHELNNILQRPERNCEVHPFVRNPGDSRPYLPGSSLKGAIRTAVINYFTNHFPRGNRDEIHSVVKEKPLKEQARVLEEQALNRRFSATEKDPLRLLKIPDAPLPLDCTQVDRAVQWKKGDKGDARKGMQMHFERLHCRQDDSDFHFNLTIHFDEIQAEHGYIKKLLGRSLDWPLIQQACNQFYWGRLNAELNKFYPKGSEIYQKVKGGIAWQDADGRRILAHPPWKDRLLLRVGRFSHFESLSVDDLRNGHRPQAKNPRHKRITDMGSTRTLCEYNDQGERLPFGWLLLILCEKG</sequence>
<dbReference type="AlphaFoldDB" id="D5BXY8"/>
<name>D5BXY8_NITHN</name>
<proteinExistence type="inferred from homology"/>